<feature type="region of interest" description="Disordered" evidence="6">
    <location>
        <begin position="130"/>
        <end position="162"/>
    </location>
</feature>
<dbReference type="PANTHER" id="PTHR13674:SF5">
    <property type="entry name" value="UPF0389 PROTEIN CG9231"/>
    <property type="match status" value="1"/>
</dbReference>
<dbReference type="GeneID" id="109475384"/>
<dbReference type="Proteomes" id="UP000515135">
    <property type="component" value="Unplaced"/>
</dbReference>
<evidence type="ECO:0000313" key="8">
    <source>
        <dbReference type="Proteomes" id="UP000515135"/>
    </source>
</evidence>
<organism evidence="8 9">
    <name type="scientific">Branchiostoma belcheri</name>
    <name type="common">Amphioxus</name>
    <dbReference type="NCBI Taxonomy" id="7741"/>
    <lineage>
        <taxon>Eukaryota</taxon>
        <taxon>Metazoa</taxon>
        <taxon>Chordata</taxon>
        <taxon>Cephalochordata</taxon>
        <taxon>Leptocardii</taxon>
        <taxon>Amphioxiformes</taxon>
        <taxon>Branchiostomatidae</taxon>
        <taxon>Branchiostoma</taxon>
    </lineage>
</organism>
<reference evidence="9" key="1">
    <citation type="submission" date="2025-08" db="UniProtKB">
        <authorList>
            <consortium name="RefSeq"/>
        </authorList>
    </citation>
    <scope>IDENTIFICATION</scope>
    <source>
        <tissue evidence="9">Gonad</tissue>
    </source>
</reference>
<evidence type="ECO:0000256" key="6">
    <source>
        <dbReference type="SAM" id="MobiDB-lite"/>
    </source>
</evidence>
<evidence type="ECO:0000256" key="5">
    <source>
        <dbReference type="ARBA" id="ARBA00023136"/>
    </source>
</evidence>
<comment type="similarity">
    <text evidence="2">Belongs to the UPF0389 family.</text>
</comment>
<dbReference type="GO" id="GO:0016020">
    <property type="term" value="C:membrane"/>
    <property type="evidence" value="ECO:0007669"/>
    <property type="project" value="UniProtKB-SubCell"/>
</dbReference>
<evidence type="ECO:0000256" key="3">
    <source>
        <dbReference type="ARBA" id="ARBA00022692"/>
    </source>
</evidence>
<evidence type="ECO:0000313" key="9">
    <source>
        <dbReference type="RefSeq" id="XP_019631551.1"/>
    </source>
</evidence>
<evidence type="ECO:0000256" key="1">
    <source>
        <dbReference type="ARBA" id="ARBA00004167"/>
    </source>
</evidence>
<evidence type="ECO:0000256" key="7">
    <source>
        <dbReference type="SAM" id="Phobius"/>
    </source>
</evidence>
<dbReference type="AlphaFoldDB" id="A0A6P4ZPF4"/>
<gene>
    <name evidence="9" type="primary">LOC109475384</name>
</gene>
<dbReference type="Pfam" id="PF06388">
    <property type="entry name" value="DUF1075"/>
    <property type="match status" value="1"/>
</dbReference>
<dbReference type="RefSeq" id="XP_019631551.1">
    <property type="nucleotide sequence ID" value="XM_019775992.1"/>
</dbReference>
<keyword evidence="8" id="KW-1185">Reference proteome</keyword>
<dbReference type="InterPro" id="IPR009432">
    <property type="entry name" value="DUF1075"/>
</dbReference>
<evidence type="ECO:0000256" key="4">
    <source>
        <dbReference type="ARBA" id="ARBA00022989"/>
    </source>
</evidence>
<evidence type="ECO:0000256" key="2">
    <source>
        <dbReference type="ARBA" id="ARBA00007363"/>
    </source>
</evidence>
<proteinExistence type="inferred from homology"/>
<keyword evidence="4 7" id="KW-1133">Transmembrane helix</keyword>
<name>A0A6P4ZPF4_BRABE</name>
<sequence length="162" mass="17462">MSLLAARLPTGASLRALGCLARPTHPPAARPTHPTAARPTHPPAAACQAVRTYSEGEKNPANIAGYHPGKVDKFALRATRKVKKGEEYPQEVSYDTMTAARDKLRVMVVTGIVVVAGLGAVWFIKKGKAERDHGDTLSKRNLARKEQWDAEKKAAETEAAAK</sequence>
<dbReference type="OrthoDB" id="8193498at2759"/>
<protein>
    <submittedName>
        <fullName evidence="9">Uncharacterized protein LOC109475384 isoform X2</fullName>
    </submittedName>
</protein>
<accession>A0A6P4ZPF4</accession>
<keyword evidence="3 7" id="KW-0812">Transmembrane</keyword>
<keyword evidence="5 7" id="KW-0472">Membrane</keyword>
<feature type="transmembrane region" description="Helical" evidence="7">
    <location>
        <begin position="104"/>
        <end position="124"/>
    </location>
</feature>
<dbReference type="PANTHER" id="PTHR13674">
    <property type="entry name" value="GROWTH AND TRANSFORMATION-DEPENDENT PROTEIN"/>
    <property type="match status" value="1"/>
</dbReference>
<comment type="subcellular location">
    <subcellularLocation>
        <location evidence="1">Membrane</location>
        <topology evidence="1">Single-pass membrane protein</topology>
    </subcellularLocation>
</comment>